<dbReference type="EMBL" id="JAAOCD010000005">
    <property type="protein sequence ID" value="NHK98963.1"/>
    <property type="molecule type" value="Genomic_DNA"/>
</dbReference>
<feature type="compositionally biased region" description="Basic residues" evidence="1">
    <location>
        <begin position="65"/>
        <end position="74"/>
    </location>
</feature>
<name>A0ABX0HVC0_9BURK</name>
<sequence>MLSPEEVRLLSGGYVRPADQLRALHERGYHRAHRSRRTGRVVVERAHYDAVAAGHTHAPVLGGRPRPRLRPVPP</sequence>
<reference evidence="2 3" key="1">
    <citation type="submission" date="2020-03" db="EMBL/GenBank/DDBJ databases">
        <title>Rubrivivax benzoatilyticus JA2 (sequenced after 10 years sub-culturing).</title>
        <authorList>
            <person name="Gupta D."/>
            <person name="Chintalapati S."/>
            <person name="Chintalapati V.R."/>
        </authorList>
    </citation>
    <scope>NUCLEOTIDE SEQUENCE [LARGE SCALE GENOMIC DNA]</scope>
    <source>
        <strain evidence="2 3">JA2-Mal</strain>
    </source>
</reference>
<feature type="region of interest" description="Disordered" evidence="1">
    <location>
        <begin position="54"/>
        <end position="74"/>
    </location>
</feature>
<organism evidence="2 3">
    <name type="scientific">Rubrivivax benzoatilyticus</name>
    <dbReference type="NCBI Taxonomy" id="316997"/>
    <lineage>
        <taxon>Bacteria</taxon>
        <taxon>Pseudomonadati</taxon>
        <taxon>Pseudomonadota</taxon>
        <taxon>Betaproteobacteria</taxon>
        <taxon>Burkholderiales</taxon>
        <taxon>Sphaerotilaceae</taxon>
        <taxon>Rubrivivax</taxon>
    </lineage>
</organism>
<proteinExistence type="predicted"/>
<gene>
    <name evidence="2" type="ORF">G7087_11300</name>
</gene>
<evidence type="ECO:0000313" key="3">
    <source>
        <dbReference type="Proteomes" id="UP000802098"/>
    </source>
</evidence>
<keyword evidence="3" id="KW-1185">Reference proteome</keyword>
<evidence type="ECO:0000313" key="2">
    <source>
        <dbReference type="EMBL" id="NHK98963.1"/>
    </source>
</evidence>
<protein>
    <submittedName>
        <fullName evidence="2">DUF4224 domain-containing protein</fullName>
    </submittedName>
</protein>
<dbReference type="Proteomes" id="UP000802098">
    <property type="component" value="Unassembled WGS sequence"/>
</dbReference>
<comment type="caution">
    <text evidence="2">The sequence shown here is derived from an EMBL/GenBank/DDBJ whole genome shotgun (WGS) entry which is preliminary data.</text>
</comment>
<evidence type="ECO:0000256" key="1">
    <source>
        <dbReference type="SAM" id="MobiDB-lite"/>
    </source>
</evidence>
<accession>A0ABX0HVC0</accession>